<gene>
    <name evidence="3" type="ORF">dnl_40950</name>
</gene>
<sequence>MSNDNTSSRKNGLVMVVLVLWLAGLTALFFMLMKNQKDNPIEARVARLEEKASKVVGKIPKPESTGSNNDIGMLNQRISQLELKIGELQQGGITTSAVDTKTSNASEDPCNCNEFASRLDKLEALVLAKNKVTGNSKTAEIKPAAKEKSVSTAKKKTVKRAAKKRTPRYTKSLASSQAKPKIISRSASAKTDYTAPANYDNDYIGDSVYEISTRFGPMYGGYSNEEMRSISRLAPGAAIYPDSSPSNYGTVKTY</sequence>
<organism evidence="3 4">
    <name type="scientific">Desulfonema limicola</name>
    <dbReference type="NCBI Taxonomy" id="45656"/>
    <lineage>
        <taxon>Bacteria</taxon>
        <taxon>Pseudomonadati</taxon>
        <taxon>Thermodesulfobacteriota</taxon>
        <taxon>Desulfobacteria</taxon>
        <taxon>Desulfobacterales</taxon>
        <taxon>Desulfococcaceae</taxon>
        <taxon>Desulfonema</taxon>
    </lineage>
</organism>
<name>A0A975GHP8_9BACT</name>
<keyword evidence="2" id="KW-0812">Transmembrane</keyword>
<keyword evidence="2" id="KW-1133">Transmembrane helix</keyword>
<dbReference type="KEGG" id="dli:dnl_40950"/>
<feature type="compositionally biased region" description="Basic residues" evidence="1">
    <location>
        <begin position="153"/>
        <end position="168"/>
    </location>
</feature>
<proteinExistence type="predicted"/>
<feature type="transmembrane region" description="Helical" evidence="2">
    <location>
        <begin position="12"/>
        <end position="33"/>
    </location>
</feature>
<evidence type="ECO:0000256" key="2">
    <source>
        <dbReference type="SAM" id="Phobius"/>
    </source>
</evidence>
<evidence type="ECO:0000256" key="1">
    <source>
        <dbReference type="SAM" id="MobiDB-lite"/>
    </source>
</evidence>
<dbReference type="AlphaFoldDB" id="A0A975GHP8"/>
<reference evidence="3" key="1">
    <citation type="journal article" date="2021" name="Microb. Physiol.">
        <title>Proteogenomic Insights into the Physiology of Marine, Sulfate-Reducing, Filamentous Desulfonema limicola and Desulfonema magnum.</title>
        <authorList>
            <person name="Schnaars V."/>
            <person name="Wohlbrand L."/>
            <person name="Scheve S."/>
            <person name="Hinrichs C."/>
            <person name="Reinhardt R."/>
            <person name="Rabus R."/>
        </authorList>
    </citation>
    <scope>NUCLEOTIDE SEQUENCE</scope>
    <source>
        <strain evidence="3">5ac10</strain>
    </source>
</reference>
<protein>
    <submittedName>
        <fullName evidence="3">Uncharacterized protein</fullName>
    </submittedName>
</protein>
<feature type="region of interest" description="Disordered" evidence="1">
    <location>
        <begin position="139"/>
        <end position="177"/>
    </location>
</feature>
<dbReference type="Proteomes" id="UP000663720">
    <property type="component" value="Chromosome"/>
</dbReference>
<keyword evidence="2" id="KW-0472">Membrane</keyword>
<dbReference type="RefSeq" id="WP_207687749.1">
    <property type="nucleotide sequence ID" value="NZ_CP061799.1"/>
</dbReference>
<feature type="compositionally biased region" description="Basic and acidic residues" evidence="1">
    <location>
        <begin position="139"/>
        <end position="149"/>
    </location>
</feature>
<accession>A0A975GHP8</accession>
<evidence type="ECO:0000313" key="3">
    <source>
        <dbReference type="EMBL" id="QTA81746.1"/>
    </source>
</evidence>
<dbReference type="EMBL" id="CP061799">
    <property type="protein sequence ID" value="QTA81746.1"/>
    <property type="molecule type" value="Genomic_DNA"/>
</dbReference>
<keyword evidence="4" id="KW-1185">Reference proteome</keyword>
<evidence type="ECO:0000313" key="4">
    <source>
        <dbReference type="Proteomes" id="UP000663720"/>
    </source>
</evidence>